<dbReference type="AlphaFoldDB" id="A0A6G1QEQ9"/>
<evidence type="ECO:0000313" key="2">
    <source>
        <dbReference type="Proteomes" id="UP000503349"/>
    </source>
</evidence>
<organism evidence="1 2">
    <name type="scientific">Channa argus</name>
    <name type="common">Northern snakehead</name>
    <name type="synonym">Ophicephalus argus</name>
    <dbReference type="NCBI Taxonomy" id="215402"/>
    <lineage>
        <taxon>Eukaryota</taxon>
        <taxon>Metazoa</taxon>
        <taxon>Chordata</taxon>
        <taxon>Craniata</taxon>
        <taxon>Vertebrata</taxon>
        <taxon>Euteleostomi</taxon>
        <taxon>Actinopterygii</taxon>
        <taxon>Neopterygii</taxon>
        <taxon>Teleostei</taxon>
        <taxon>Neoteleostei</taxon>
        <taxon>Acanthomorphata</taxon>
        <taxon>Anabantaria</taxon>
        <taxon>Anabantiformes</taxon>
        <taxon>Channoidei</taxon>
        <taxon>Channidae</taxon>
        <taxon>Channa</taxon>
    </lineage>
</organism>
<sequence>MSGSTMPCVDWRNRHCVKWDYIITFLHQQPDLNCELTLPEAFGLRKSERGSGYRGKPCSEELLL</sequence>
<proteinExistence type="predicted"/>
<reference evidence="1 2" key="1">
    <citation type="submission" date="2019-02" db="EMBL/GenBank/DDBJ databases">
        <title>Opniocepnalus argus genome.</title>
        <authorList>
            <person name="Zhou C."/>
            <person name="Xiao S."/>
        </authorList>
    </citation>
    <scope>NUCLEOTIDE SEQUENCE [LARGE SCALE GENOMIC DNA]</scope>
    <source>
        <strain evidence="1">OARG1902GOOAL</strain>
        <tissue evidence="1">Muscle</tissue>
    </source>
</reference>
<dbReference type="EMBL" id="CM015727">
    <property type="protein sequence ID" value="KAF3700914.1"/>
    <property type="molecule type" value="Genomic_DNA"/>
</dbReference>
<reference evidence="2" key="2">
    <citation type="submission" date="2019-02" db="EMBL/GenBank/DDBJ databases">
        <title>Opniocepnalus argus Var Kimnra genome.</title>
        <authorList>
            <person name="Zhou C."/>
            <person name="Xiao S."/>
        </authorList>
    </citation>
    <scope>NUCLEOTIDE SEQUENCE [LARGE SCALE GENOMIC DNA]</scope>
</reference>
<gene>
    <name evidence="1" type="ORF">EXN66_Car016602</name>
</gene>
<accession>A0A6G1QEQ9</accession>
<name>A0A6G1QEQ9_CHAAH</name>
<protein>
    <submittedName>
        <fullName evidence="1">Uncharacterized protein</fullName>
    </submittedName>
</protein>
<dbReference type="Proteomes" id="UP000503349">
    <property type="component" value="Chromosome 16"/>
</dbReference>
<evidence type="ECO:0000313" key="1">
    <source>
        <dbReference type="EMBL" id="KAF3700914.1"/>
    </source>
</evidence>
<keyword evidence="2" id="KW-1185">Reference proteome</keyword>